<reference evidence="1" key="1">
    <citation type="submission" date="2020-04" db="EMBL/GenBank/DDBJ databases">
        <authorList>
            <person name="Zhang T."/>
        </authorList>
    </citation>
    <scope>NUCLEOTIDE SEQUENCE</scope>
    <source>
        <strain evidence="1">HKST-UBA13</strain>
    </source>
</reference>
<gene>
    <name evidence="1" type="ORF">KC678_05870</name>
</gene>
<dbReference type="Proteomes" id="UP000775877">
    <property type="component" value="Unassembled WGS sequence"/>
</dbReference>
<reference evidence="1" key="2">
    <citation type="journal article" date="2021" name="Microbiome">
        <title>Successional dynamics and alternative stable states in a saline activated sludge microbial community over 9 years.</title>
        <authorList>
            <person name="Wang Y."/>
            <person name="Ye J."/>
            <person name="Ju F."/>
            <person name="Liu L."/>
            <person name="Boyd J.A."/>
            <person name="Deng Y."/>
            <person name="Parks D.H."/>
            <person name="Jiang X."/>
            <person name="Yin X."/>
            <person name="Woodcroft B.J."/>
            <person name="Tyson G.W."/>
            <person name="Hugenholtz P."/>
            <person name="Polz M.F."/>
            <person name="Zhang T."/>
        </authorList>
    </citation>
    <scope>NUCLEOTIDE SEQUENCE</scope>
    <source>
        <strain evidence="1">HKST-UBA13</strain>
    </source>
</reference>
<evidence type="ECO:0000313" key="2">
    <source>
        <dbReference type="Proteomes" id="UP000775877"/>
    </source>
</evidence>
<sequence>MEESEFEIRFNIYKEKYCAKVSPPECASCHCEAEIYDTLDGENYCLEHLKESLMEDLAIFIENTN</sequence>
<dbReference type="AlphaFoldDB" id="A0A955L2Q7"/>
<organism evidence="1 2">
    <name type="scientific">Candidatus Dojkabacteria bacterium</name>
    <dbReference type="NCBI Taxonomy" id="2099670"/>
    <lineage>
        <taxon>Bacteria</taxon>
        <taxon>Candidatus Dojkabacteria</taxon>
    </lineage>
</organism>
<comment type="caution">
    <text evidence="1">The sequence shown here is derived from an EMBL/GenBank/DDBJ whole genome shotgun (WGS) entry which is preliminary data.</text>
</comment>
<evidence type="ECO:0000313" key="1">
    <source>
        <dbReference type="EMBL" id="MCA9381768.1"/>
    </source>
</evidence>
<proteinExistence type="predicted"/>
<protein>
    <submittedName>
        <fullName evidence="1">Uncharacterized protein</fullName>
    </submittedName>
</protein>
<dbReference type="EMBL" id="JAGQLJ010000182">
    <property type="protein sequence ID" value="MCA9381768.1"/>
    <property type="molecule type" value="Genomic_DNA"/>
</dbReference>
<accession>A0A955L2Q7</accession>
<name>A0A955L2Q7_9BACT</name>